<keyword evidence="2" id="KW-0808">Transferase</keyword>
<dbReference type="EMBL" id="SMKE01000617">
    <property type="protein sequence ID" value="TDB88858.1"/>
    <property type="molecule type" value="Genomic_DNA"/>
</dbReference>
<name>A0ABY2DEU3_9ACTN</name>
<organism evidence="5 6">
    <name type="scientific">Micromonospora fluostatini</name>
    <dbReference type="NCBI Taxonomy" id="1629071"/>
    <lineage>
        <taxon>Bacteria</taxon>
        <taxon>Bacillati</taxon>
        <taxon>Actinomycetota</taxon>
        <taxon>Actinomycetes</taxon>
        <taxon>Micromonosporales</taxon>
        <taxon>Micromonosporaceae</taxon>
        <taxon>Micromonospora</taxon>
    </lineage>
</organism>
<evidence type="ECO:0000259" key="3">
    <source>
        <dbReference type="Pfam" id="PF00534"/>
    </source>
</evidence>
<keyword evidence="1" id="KW-0328">Glycosyltransferase</keyword>
<gene>
    <name evidence="5" type="primary">glgA</name>
    <name evidence="5" type="ORF">E1091_15020</name>
</gene>
<dbReference type="Pfam" id="PF13439">
    <property type="entry name" value="Glyco_transf_4"/>
    <property type="match status" value="1"/>
</dbReference>
<dbReference type="Gene3D" id="3.40.50.2000">
    <property type="entry name" value="Glycogen Phosphorylase B"/>
    <property type="match status" value="2"/>
</dbReference>
<feature type="domain" description="Glycosyltransferase subfamily 4-like N-terminal" evidence="4">
    <location>
        <begin position="21"/>
        <end position="184"/>
    </location>
</feature>
<evidence type="ECO:0000256" key="1">
    <source>
        <dbReference type="ARBA" id="ARBA00022676"/>
    </source>
</evidence>
<protein>
    <submittedName>
        <fullName evidence="5">Glycogen synthase</fullName>
    </submittedName>
</protein>
<accession>A0ABY2DEU3</accession>
<dbReference type="Proteomes" id="UP000295626">
    <property type="component" value="Unassembled WGS sequence"/>
</dbReference>
<dbReference type="PANTHER" id="PTHR45947:SF14">
    <property type="entry name" value="SLL1723 PROTEIN"/>
    <property type="match status" value="1"/>
</dbReference>
<proteinExistence type="predicted"/>
<sequence length="400" mass="42533">MTDSSPLRIDLLTREYPPEVYGGAGVHVEYLARELRRLTDVRVHCFGAPRDEPGVTAYPEPAGLAGANAALRTMGVDLEMAAACAGTDVVHSHTWYANLAGHTAKLLHGVPHVVTAHSLEPLRPWKAEQLGGGYALSSWIERTAYEAADAVIAVSAGMRRDVLAAYPAVDPDRVHVVHNGIDTAQYAPDHGTDVLTRLGVDPARPSVVYVGRITRQKGLPYLLRAARELPADTQLVLLAGAPDTPEIAAEVEGLVAELRATRTGVVWVAEMLPKPEVIQVLTHATVFVCPSIYEPMGIVNLEAMACETAVVATATGGIPEVVAHGETGLLVPIEQAADGSGTPLDPERFVADLAASITTLLADPSTTATLGKAGRRRAVEHFSWDAIATRTLALYRTLRG</sequence>
<evidence type="ECO:0000256" key="2">
    <source>
        <dbReference type="ARBA" id="ARBA00022679"/>
    </source>
</evidence>
<comment type="caution">
    <text evidence="5">The sequence shown here is derived from an EMBL/GenBank/DDBJ whole genome shotgun (WGS) entry which is preliminary data.</text>
</comment>
<dbReference type="CDD" id="cd03801">
    <property type="entry name" value="GT4_PimA-like"/>
    <property type="match status" value="1"/>
</dbReference>
<reference evidence="5 6" key="1">
    <citation type="submission" date="2019-02" db="EMBL/GenBank/DDBJ databases">
        <title>Draft genome sequences of novel Actinobacteria.</title>
        <authorList>
            <person name="Sahin N."/>
            <person name="Ay H."/>
            <person name="Saygin H."/>
        </authorList>
    </citation>
    <scope>NUCLEOTIDE SEQUENCE [LARGE SCALE GENOMIC DNA]</scope>
    <source>
        <strain evidence="5 6">JCM 30529</strain>
    </source>
</reference>
<feature type="domain" description="Glycosyl transferase family 1" evidence="3">
    <location>
        <begin position="202"/>
        <end position="337"/>
    </location>
</feature>
<dbReference type="InterPro" id="IPR050194">
    <property type="entry name" value="Glycosyltransferase_grp1"/>
</dbReference>
<dbReference type="PANTHER" id="PTHR45947">
    <property type="entry name" value="SULFOQUINOVOSYL TRANSFERASE SQD2"/>
    <property type="match status" value="1"/>
</dbReference>
<dbReference type="InterPro" id="IPR001296">
    <property type="entry name" value="Glyco_trans_1"/>
</dbReference>
<keyword evidence="6" id="KW-1185">Reference proteome</keyword>
<evidence type="ECO:0000313" key="6">
    <source>
        <dbReference type="Proteomes" id="UP000295626"/>
    </source>
</evidence>
<evidence type="ECO:0000313" key="5">
    <source>
        <dbReference type="EMBL" id="TDB88858.1"/>
    </source>
</evidence>
<dbReference type="NCBIfam" id="TIGR02149">
    <property type="entry name" value="glgA_Coryne"/>
    <property type="match status" value="1"/>
</dbReference>
<dbReference type="InterPro" id="IPR011875">
    <property type="entry name" value="M1P_synthase"/>
</dbReference>
<dbReference type="SUPFAM" id="SSF53756">
    <property type="entry name" value="UDP-Glycosyltransferase/glycogen phosphorylase"/>
    <property type="match status" value="1"/>
</dbReference>
<evidence type="ECO:0000259" key="4">
    <source>
        <dbReference type="Pfam" id="PF13439"/>
    </source>
</evidence>
<dbReference type="Pfam" id="PF00534">
    <property type="entry name" value="Glycos_transf_1"/>
    <property type="match status" value="1"/>
</dbReference>
<dbReference type="InterPro" id="IPR028098">
    <property type="entry name" value="Glyco_trans_4-like_N"/>
</dbReference>